<evidence type="ECO:0000313" key="2">
    <source>
        <dbReference type="EMBL" id="CBQ67933.1"/>
    </source>
</evidence>
<protein>
    <submittedName>
        <fullName evidence="2">Uncharacterized protein</fullName>
    </submittedName>
</protein>
<feature type="compositionally biased region" description="Basic residues" evidence="1">
    <location>
        <begin position="20"/>
        <end position="33"/>
    </location>
</feature>
<gene>
    <name evidence="2" type="ORF">sr10203</name>
</gene>
<evidence type="ECO:0000256" key="1">
    <source>
        <dbReference type="SAM" id="MobiDB-lite"/>
    </source>
</evidence>
<dbReference type="EMBL" id="FQ311430">
    <property type="protein sequence ID" value="CBQ67933.1"/>
    <property type="molecule type" value="Genomic_DNA"/>
</dbReference>
<feature type="compositionally biased region" description="Low complexity" evidence="1">
    <location>
        <begin position="441"/>
        <end position="455"/>
    </location>
</feature>
<reference evidence="2 3" key="1">
    <citation type="journal article" date="2010" name="Science">
        <title>Pathogenicity determinants in smut fungi revealed by genome comparison.</title>
        <authorList>
            <person name="Schirawski J."/>
            <person name="Mannhaupt G."/>
            <person name="Muench K."/>
            <person name="Brefort T."/>
            <person name="Schipper K."/>
            <person name="Doehlemann G."/>
            <person name="Di Stasio M."/>
            <person name="Roessel N."/>
            <person name="Mendoza-Mendoza A."/>
            <person name="Pester D."/>
            <person name="Mueller O."/>
            <person name="Winterberg B."/>
            <person name="Meyer E."/>
            <person name="Ghareeb H."/>
            <person name="Wollenberg T."/>
            <person name="Muensterkoetter M."/>
            <person name="Wong P."/>
            <person name="Walter M."/>
            <person name="Stukenbrock E."/>
            <person name="Gueldener U."/>
            <person name="Kahmann R."/>
        </authorList>
    </citation>
    <scope>NUCLEOTIDE SEQUENCE [LARGE SCALE GENOMIC DNA]</scope>
    <source>
        <strain evidence="3">SRZ2</strain>
    </source>
</reference>
<dbReference type="VEuPathDB" id="FungiDB:sr10203"/>
<proteinExistence type="predicted"/>
<accession>E6ZKT0</accession>
<organism evidence="2 3">
    <name type="scientific">Sporisorium reilianum (strain SRZ2)</name>
    <name type="common">Maize head smut fungus</name>
    <dbReference type="NCBI Taxonomy" id="999809"/>
    <lineage>
        <taxon>Eukaryota</taxon>
        <taxon>Fungi</taxon>
        <taxon>Dikarya</taxon>
        <taxon>Basidiomycota</taxon>
        <taxon>Ustilaginomycotina</taxon>
        <taxon>Ustilaginomycetes</taxon>
        <taxon>Ustilaginales</taxon>
        <taxon>Ustilaginaceae</taxon>
        <taxon>Sporisorium</taxon>
    </lineage>
</organism>
<feature type="compositionally biased region" description="Polar residues" evidence="1">
    <location>
        <begin position="153"/>
        <end position="169"/>
    </location>
</feature>
<dbReference type="AlphaFoldDB" id="E6ZKT0"/>
<feature type="region of interest" description="Disordered" evidence="1">
    <location>
        <begin position="136"/>
        <end position="188"/>
    </location>
</feature>
<dbReference type="HOGENOM" id="CLU_451365_0_0_1"/>
<dbReference type="eggNOG" id="ENOG502R2HD">
    <property type="taxonomic scope" value="Eukaryota"/>
</dbReference>
<name>E6ZKT0_SPORE</name>
<feature type="region of interest" description="Disordered" evidence="1">
    <location>
        <begin position="419"/>
        <end position="455"/>
    </location>
</feature>
<keyword evidence="3" id="KW-1185">Reference proteome</keyword>
<feature type="compositionally biased region" description="Low complexity" evidence="1">
    <location>
        <begin position="85"/>
        <end position="101"/>
    </location>
</feature>
<feature type="compositionally biased region" description="Low complexity" evidence="1">
    <location>
        <begin position="142"/>
        <end position="152"/>
    </location>
</feature>
<feature type="compositionally biased region" description="Low complexity" evidence="1">
    <location>
        <begin position="44"/>
        <end position="53"/>
    </location>
</feature>
<evidence type="ECO:0000313" key="3">
    <source>
        <dbReference type="Proteomes" id="UP000008867"/>
    </source>
</evidence>
<dbReference type="OrthoDB" id="2553048at2759"/>
<feature type="compositionally biased region" description="Polar residues" evidence="1">
    <location>
        <begin position="1"/>
        <end position="11"/>
    </location>
</feature>
<sequence length="533" mass="57381">MQTFSTSTTSLPLAADAKPKPRLLKRLSLKPKKPMSVTTGSDTASLASPPSSRRAFDLFSSAPSTPRTPKTPKTSSGRSIAPSTRATSASMDAMRASSSRFAPKDAPPVPTIPKVFLISDEVFVIAVPPKAPEVREVREVAPRPSESSSAPSTYSRLSSTPTHTSNSWVDNLGSPAQDDVATFKPEPLPEPVAEATRTSLDEIDDQIVLNLCMNLCDEQAPARREAPKERRAHRRSASLRAQASFTPPAHTRMASAPLSLGPLPPQPTQPPTEAVLRKTDQIKKRYSKQSPLLTCASPLIANDEAAVWSSPRAAPGTPKLDSISSLKTLEAGLSLDSKLAKRNHRRSASKRSVEALPSVRLTRGHVDAPFFEPAQEELVSRFSEDSDDEARGRFAALLSPRLGTVARFTSPFSSSSSAVETMRWDSTTSGTRTPDMVATRTSSSSSSTSSLSDLSDFPTADDAVFDLSSPSLDYRAVYALAQKYASNAVPQPQPQLARSTSVRKEARPSAMCSILTPAGAKDPLDRTYHLRKY</sequence>
<dbReference type="Proteomes" id="UP000008867">
    <property type="component" value="Chromosome 1"/>
</dbReference>
<feature type="region of interest" description="Disordered" evidence="1">
    <location>
        <begin position="220"/>
        <end position="276"/>
    </location>
</feature>
<feature type="region of interest" description="Disordered" evidence="1">
    <location>
        <begin position="1"/>
        <end position="106"/>
    </location>
</feature>
<feature type="compositionally biased region" description="Basic and acidic residues" evidence="1">
    <location>
        <begin position="220"/>
        <end position="229"/>
    </location>
</feature>
<feature type="compositionally biased region" description="Low complexity" evidence="1">
    <location>
        <begin position="60"/>
        <end position="76"/>
    </location>
</feature>